<proteinExistence type="predicted"/>
<dbReference type="EMBL" id="CAEKDK010000001">
    <property type="protein sequence ID" value="CAB4263137.1"/>
    <property type="molecule type" value="Genomic_DNA"/>
</dbReference>
<organism evidence="3 4">
    <name type="scientific">Prunus armeniaca</name>
    <name type="common">Apricot</name>
    <name type="synonym">Armeniaca vulgaris</name>
    <dbReference type="NCBI Taxonomy" id="36596"/>
    <lineage>
        <taxon>Eukaryota</taxon>
        <taxon>Viridiplantae</taxon>
        <taxon>Streptophyta</taxon>
        <taxon>Embryophyta</taxon>
        <taxon>Tracheophyta</taxon>
        <taxon>Spermatophyta</taxon>
        <taxon>Magnoliopsida</taxon>
        <taxon>eudicotyledons</taxon>
        <taxon>Gunneridae</taxon>
        <taxon>Pentapetalae</taxon>
        <taxon>rosids</taxon>
        <taxon>fabids</taxon>
        <taxon>Rosales</taxon>
        <taxon>Rosaceae</taxon>
        <taxon>Amygdaloideae</taxon>
        <taxon>Amygdaleae</taxon>
        <taxon>Prunus</taxon>
    </lineage>
</organism>
<dbReference type="Proteomes" id="UP000507222">
    <property type="component" value="Unassembled WGS sequence"/>
</dbReference>
<evidence type="ECO:0000259" key="2">
    <source>
        <dbReference type="PROSITE" id="PS50181"/>
    </source>
</evidence>
<feature type="domain" description="F-box" evidence="2">
    <location>
        <begin position="27"/>
        <end position="73"/>
    </location>
</feature>
<dbReference type="AlphaFoldDB" id="A0A6J5TIS4"/>
<dbReference type="InterPro" id="IPR017451">
    <property type="entry name" value="F-box-assoc_interact_dom"/>
</dbReference>
<dbReference type="PANTHER" id="PTHR31111">
    <property type="entry name" value="BNAA05G37150D PROTEIN-RELATED"/>
    <property type="match status" value="1"/>
</dbReference>
<sequence>MTKSIYDDSGENERVSSMEKQKEDHNIPYILQLPSHILGEIFSKIQIKTLVQCRFVCKFWHRLLSDPEFTEQLFSGTTCLLLRACGSDHLATLKNDSLGPNDVALKLLKDTIVLPKEKLDSWNPPYSRLYISNLVTGESLALPTPLDECIISFPCGFGFSPMSGAYKLVRFRPKSQWDDEPYREVLVLTVGSGAWRSLGNFSYKLDYMLYGVCVSGFLHWIDWSRALICALDLEREVFQELPIPPSWDLEGRNNISRLDFSVLQGCLSVTVTVDSQRKMSIWVMKEHGVKESWSLELTIGGVVVQRPCQQFFRNGRISLKFGDGPVLLKFGDGQVLLFNGGKLLAYASGKGLVDVEFDGIYFISAHVHIPRFVSPKHIIRG</sequence>
<dbReference type="Pfam" id="PF08268">
    <property type="entry name" value="FBA_3"/>
    <property type="match status" value="1"/>
</dbReference>
<accession>A0A6J5TIS4</accession>
<feature type="compositionally biased region" description="Basic and acidic residues" evidence="1">
    <location>
        <begin position="11"/>
        <end position="21"/>
    </location>
</feature>
<dbReference type="InterPro" id="IPR036047">
    <property type="entry name" value="F-box-like_dom_sf"/>
</dbReference>
<dbReference type="Gene3D" id="1.20.1280.50">
    <property type="match status" value="1"/>
</dbReference>
<dbReference type="NCBIfam" id="TIGR01640">
    <property type="entry name" value="F_box_assoc_1"/>
    <property type="match status" value="1"/>
</dbReference>
<dbReference type="PANTHER" id="PTHR31111:SF125">
    <property type="entry name" value="F-BOX PROTEIN CPR30-LIKE"/>
    <property type="match status" value="1"/>
</dbReference>
<name>A0A6J5TIS4_PRUAR</name>
<evidence type="ECO:0000313" key="4">
    <source>
        <dbReference type="Proteomes" id="UP000507222"/>
    </source>
</evidence>
<gene>
    <name evidence="3" type="ORF">CURHAP_LOCUS2862</name>
</gene>
<reference evidence="3 4" key="1">
    <citation type="submission" date="2020-05" db="EMBL/GenBank/DDBJ databases">
        <authorList>
            <person name="Campoy J."/>
            <person name="Schneeberger K."/>
            <person name="Spophaly S."/>
        </authorList>
    </citation>
    <scope>NUCLEOTIDE SEQUENCE [LARGE SCALE GENOMIC DNA]</scope>
    <source>
        <strain evidence="3">PruArmRojPasFocal</strain>
    </source>
</reference>
<feature type="region of interest" description="Disordered" evidence="1">
    <location>
        <begin position="1"/>
        <end position="21"/>
    </location>
</feature>
<dbReference type="InterPro" id="IPR001810">
    <property type="entry name" value="F-box_dom"/>
</dbReference>
<protein>
    <recommendedName>
        <fullName evidence="2">F-box domain-containing protein</fullName>
    </recommendedName>
</protein>
<dbReference type="PROSITE" id="PS50181">
    <property type="entry name" value="FBOX"/>
    <property type="match status" value="1"/>
</dbReference>
<dbReference type="Pfam" id="PF00646">
    <property type="entry name" value="F-box"/>
    <property type="match status" value="1"/>
</dbReference>
<dbReference type="SUPFAM" id="SSF81383">
    <property type="entry name" value="F-box domain"/>
    <property type="match status" value="1"/>
</dbReference>
<dbReference type="SMART" id="SM00256">
    <property type="entry name" value="FBOX"/>
    <property type="match status" value="1"/>
</dbReference>
<dbReference type="InterPro" id="IPR013187">
    <property type="entry name" value="F-box-assoc_dom_typ3"/>
</dbReference>
<evidence type="ECO:0000313" key="3">
    <source>
        <dbReference type="EMBL" id="CAB4263137.1"/>
    </source>
</evidence>
<evidence type="ECO:0000256" key="1">
    <source>
        <dbReference type="SAM" id="MobiDB-lite"/>
    </source>
</evidence>